<dbReference type="Proteomes" id="UP000251251">
    <property type="component" value="Segment"/>
</dbReference>
<keyword evidence="4" id="KW-1185">Reference proteome</keyword>
<dbReference type="SUPFAM" id="SSF53955">
    <property type="entry name" value="Lysozyme-like"/>
    <property type="match status" value="1"/>
</dbReference>
<name>A0A2Z2GLK6_9CAUD</name>
<gene>
    <name evidence="3" type="ORF">PLgW1_27</name>
</gene>
<sequence length="190" mass="21269">MILNPIILEDIEHTQKANESHVRAFDSIIDKVYREDKERKEKAENARKKKEAILHKQEPEKRKAEAAEQRATAEEVPSSNNDIGRGEMESVSTSGVIGSTWAEVSAEQASQYLSINTGVPSNWWLKVAMAESSGNPYALNSIGCYGLYQINQSVHGNFRNASPEQYLKKVIEIYNSQGKGAWEVVSLNGW</sequence>
<dbReference type="InterPro" id="IPR023346">
    <property type="entry name" value="Lysozyme-like_dom_sf"/>
</dbReference>
<dbReference type="InterPro" id="IPR008258">
    <property type="entry name" value="Transglycosylase_SLT_dom_1"/>
</dbReference>
<evidence type="ECO:0000259" key="2">
    <source>
        <dbReference type="Pfam" id="PF01464"/>
    </source>
</evidence>
<dbReference type="Gene3D" id="1.10.530.10">
    <property type="match status" value="1"/>
</dbReference>
<feature type="compositionally biased region" description="Basic and acidic residues" evidence="1">
    <location>
        <begin position="34"/>
        <end position="73"/>
    </location>
</feature>
<reference evidence="3" key="1">
    <citation type="submission" date="2017-04" db="EMBL/GenBank/DDBJ databases">
        <title>Genome sequence and comparative analysis of three virulent Lactococcus garvieae phages, novel phages with genome architecture linking the 936 group phages of Lactococcus lactis.</title>
        <authorList>
            <person name="Hoai T.D."/>
            <person name="Nishiki I."/>
            <person name="Yoshida T."/>
            <person name="Nakai T."/>
        </authorList>
    </citation>
    <scope>NUCLEOTIDE SEQUENCE [LARGE SCALE GENOMIC DNA]</scope>
</reference>
<feature type="domain" description="Transglycosylase SLT" evidence="2">
    <location>
        <begin position="116"/>
        <end position="158"/>
    </location>
</feature>
<evidence type="ECO:0000313" key="4">
    <source>
        <dbReference type="Proteomes" id="UP000251251"/>
    </source>
</evidence>
<organism evidence="3 4">
    <name type="scientific">Lactococcus phage PLgW-1</name>
    <dbReference type="NCBI Taxonomy" id="1983536"/>
    <lineage>
        <taxon>Viruses</taxon>
        <taxon>Duplodnaviria</taxon>
        <taxon>Heunggongvirae</taxon>
        <taxon>Uroviricota</taxon>
        <taxon>Caudoviricetes</taxon>
        <taxon>Uwajimavirus</taxon>
        <taxon>Uwajimavirus PLgW1</taxon>
    </lineage>
</organism>
<proteinExistence type="predicted"/>
<evidence type="ECO:0000256" key="1">
    <source>
        <dbReference type="SAM" id="MobiDB-lite"/>
    </source>
</evidence>
<feature type="region of interest" description="Disordered" evidence="1">
    <location>
        <begin position="34"/>
        <end position="89"/>
    </location>
</feature>
<dbReference type="EMBL" id="KY888143">
    <property type="protein sequence ID" value="ARQ94838.1"/>
    <property type="molecule type" value="Genomic_DNA"/>
</dbReference>
<dbReference type="Pfam" id="PF01464">
    <property type="entry name" value="SLT"/>
    <property type="match status" value="1"/>
</dbReference>
<protein>
    <submittedName>
        <fullName evidence="3">Lytic transglycosylase</fullName>
    </submittedName>
</protein>
<accession>A0A2Z2GLK6</accession>
<evidence type="ECO:0000313" key="3">
    <source>
        <dbReference type="EMBL" id="ARQ94838.1"/>
    </source>
</evidence>